<dbReference type="PRINTS" id="PR00032">
    <property type="entry name" value="HTHARAC"/>
</dbReference>
<evidence type="ECO:0000313" key="6">
    <source>
        <dbReference type="Proteomes" id="UP000515679"/>
    </source>
</evidence>
<keyword evidence="2" id="KW-0238">DNA-binding</keyword>
<evidence type="ECO:0000313" key="5">
    <source>
        <dbReference type="EMBL" id="QMV43274.1"/>
    </source>
</evidence>
<dbReference type="PROSITE" id="PS01124">
    <property type="entry name" value="HTH_ARAC_FAMILY_2"/>
    <property type="match status" value="1"/>
</dbReference>
<dbReference type="Gene3D" id="2.60.120.280">
    <property type="entry name" value="Regulatory protein AraC"/>
    <property type="match status" value="1"/>
</dbReference>
<dbReference type="SUPFAM" id="SSF51215">
    <property type="entry name" value="Regulatory protein AraC"/>
    <property type="match status" value="1"/>
</dbReference>
<dbReference type="InterPro" id="IPR003313">
    <property type="entry name" value="AraC-bd"/>
</dbReference>
<protein>
    <submittedName>
        <fullName evidence="5">Helix-turn-helix domain-containing protein</fullName>
    </submittedName>
</protein>
<dbReference type="InterPro" id="IPR009057">
    <property type="entry name" value="Homeodomain-like_sf"/>
</dbReference>
<dbReference type="Pfam" id="PF12833">
    <property type="entry name" value="HTH_18"/>
    <property type="match status" value="1"/>
</dbReference>
<organism evidence="5 6">
    <name type="scientific">Cohnella cholangitidis</name>
    <dbReference type="NCBI Taxonomy" id="2598458"/>
    <lineage>
        <taxon>Bacteria</taxon>
        <taxon>Bacillati</taxon>
        <taxon>Bacillota</taxon>
        <taxon>Bacilli</taxon>
        <taxon>Bacillales</taxon>
        <taxon>Paenibacillaceae</taxon>
        <taxon>Cohnella</taxon>
    </lineage>
</organism>
<dbReference type="InterPro" id="IPR018060">
    <property type="entry name" value="HTH_AraC"/>
</dbReference>
<dbReference type="GO" id="GO:0003700">
    <property type="term" value="F:DNA-binding transcription factor activity"/>
    <property type="evidence" value="ECO:0007669"/>
    <property type="project" value="InterPro"/>
</dbReference>
<dbReference type="PROSITE" id="PS00041">
    <property type="entry name" value="HTH_ARAC_FAMILY_1"/>
    <property type="match status" value="1"/>
</dbReference>
<dbReference type="Proteomes" id="UP000515679">
    <property type="component" value="Chromosome"/>
</dbReference>
<evidence type="ECO:0000256" key="3">
    <source>
        <dbReference type="ARBA" id="ARBA00023163"/>
    </source>
</evidence>
<dbReference type="PANTHER" id="PTHR43280:SF2">
    <property type="entry name" value="HTH-TYPE TRANSCRIPTIONAL REGULATOR EXSA"/>
    <property type="match status" value="1"/>
</dbReference>
<name>A0A7G5C240_9BACL</name>
<dbReference type="Gene3D" id="1.10.10.60">
    <property type="entry name" value="Homeodomain-like"/>
    <property type="match status" value="2"/>
</dbReference>
<dbReference type="KEGG" id="cchl:FPL14_20375"/>
<dbReference type="EMBL" id="CP041969">
    <property type="protein sequence ID" value="QMV43274.1"/>
    <property type="molecule type" value="Genomic_DNA"/>
</dbReference>
<dbReference type="InterPro" id="IPR018062">
    <property type="entry name" value="HTH_AraC-typ_CS"/>
</dbReference>
<dbReference type="InterPro" id="IPR020449">
    <property type="entry name" value="Tscrpt_reg_AraC-type_HTH"/>
</dbReference>
<keyword evidence="3" id="KW-0804">Transcription</keyword>
<gene>
    <name evidence="5" type="ORF">FPL14_20375</name>
</gene>
<dbReference type="PANTHER" id="PTHR43280">
    <property type="entry name" value="ARAC-FAMILY TRANSCRIPTIONAL REGULATOR"/>
    <property type="match status" value="1"/>
</dbReference>
<evidence type="ECO:0000256" key="2">
    <source>
        <dbReference type="ARBA" id="ARBA00023125"/>
    </source>
</evidence>
<sequence>MKCGDEMKLHHYLPKPGFERYVVFPESCGRYVQEPEHKELRPKGMFGYYNLHLLFDGRGRVTHNGQTTDIQVGQGFLFAPGEQQQYETNRAEPWDVYWIHFYGAGADALLEGRGTGEPWLFTFGRQERIRSLLDTLLGLSTSYESGDETKVSAMLYELLIELLRSSEGLSAAPGLDYQDRIRKTADLMSASCGEHWDLERMARSAGYSQTYFCRLFQRVMGRSPASFLQETRIARAKKLLVLGGLTVKQIAEQTGFSQSSYFIRRFRDREGMTPEQYRLFYTRAVLPREKSKL</sequence>
<dbReference type="AlphaFoldDB" id="A0A7G5C240"/>
<dbReference type="SUPFAM" id="SSF46689">
    <property type="entry name" value="Homeodomain-like"/>
    <property type="match status" value="2"/>
</dbReference>
<dbReference type="GO" id="GO:0043565">
    <property type="term" value="F:sequence-specific DNA binding"/>
    <property type="evidence" value="ECO:0007669"/>
    <property type="project" value="InterPro"/>
</dbReference>
<reference evidence="5 6" key="1">
    <citation type="submission" date="2019-07" db="EMBL/GenBank/DDBJ databases">
        <authorList>
            <person name="Kim J.K."/>
            <person name="Cheong H.-M."/>
            <person name="Choi Y."/>
            <person name="Hwang K.J."/>
            <person name="Lee S."/>
            <person name="Choi C."/>
        </authorList>
    </citation>
    <scope>NUCLEOTIDE SEQUENCE [LARGE SCALE GENOMIC DNA]</scope>
    <source>
        <strain evidence="5 6">KS 22</strain>
    </source>
</reference>
<proteinExistence type="predicted"/>
<feature type="domain" description="HTH araC/xylS-type" evidence="4">
    <location>
        <begin position="182"/>
        <end position="280"/>
    </location>
</feature>
<evidence type="ECO:0000259" key="4">
    <source>
        <dbReference type="PROSITE" id="PS01124"/>
    </source>
</evidence>
<evidence type="ECO:0000256" key="1">
    <source>
        <dbReference type="ARBA" id="ARBA00023015"/>
    </source>
</evidence>
<dbReference type="InterPro" id="IPR037923">
    <property type="entry name" value="HTH-like"/>
</dbReference>
<dbReference type="Pfam" id="PF02311">
    <property type="entry name" value="AraC_binding"/>
    <property type="match status" value="1"/>
</dbReference>
<dbReference type="SMART" id="SM00342">
    <property type="entry name" value="HTH_ARAC"/>
    <property type="match status" value="1"/>
</dbReference>
<keyword evidence="1" id="KW-0805">Transcription regulation</keyword>
<keyword evidence="6" id="KW-1185">Reference proteome</keyword>
<accession>A0A7G5C240</accession>